<name>A0ABS2ARK1_9ACTN</name>
<proteinExistence type="predicted"/>
<dbReference type="Proteomes" id="UP000632138">
    <property type="component" value="Unassembled WGS sequence"/>
</dbReference>
<evidence type="ECO:0000313" key="2">
    <source>
        <dbReference type="EMBL" id="MBM2622492.1"/>
    </source>
</evidence>
<feature type="signal peptide" evidence="1">
    <location>
        <begin position="1"/>
        <end position="27"/>
    </location>
</feature>
<accession>A0ABS2ARK1</accession>
<feature type="chain" id="PRO_5047132155" evidence="1">
    <location>
        <begin position="28"/>
        <end position="158"/>
    </location>
</feature>
<reference evidence="2 3" key="1">
    <citation type="submission" date="2021-01" db="EMBL/GenBank/DDBJ databases">
        <title>Actinoplanes sp. nov. LDG1-06 isolated from lichen.</title>
        <authorList>
            <person name="Saeng-In P."/>
            <person name="Phongsopitanun W."/>
            <person name="Kanchanasin P."/>
            <person name="Yuki M."/>
            <person name="Kudo T."/>
            <person name="Ohkuma M."/>
            <person name="Tanasupawat S."/>
        </authorList>
    </citation>
    <scope>NUCLEOTIDE SEQUENCE [LARGE SCALE GENOMIC DNA]</scope>
    <source>
        <strain evidence="2 3">LDG1-06</strain>
    </source>
</reference>
<dbReference type="RefSeq" id="WP_203382846.1">
    <property type="nucleotide sequence ID" value="NZ_JAENHP010000026.1"/>
</dbReference>
<evidence type="ECO:0000313" key="3">
    <source>
        <dbReference type="Proteomes" id="UP000632138"/>
    </source>
</evidence>
<organism evidence="2 3">
    <name type="scientific">Paractinoplanes ovalisporus</name>
    <dbReference type="NCBI Taxonomy" id="2810368"/>
    <lineage>
        <taxon>Bacteria</taxon>
        <taxon>Bacillati</taxon>
        <taxon>Actinomycetota</taxon>
        <taxon>Actinomycetes</taxon>
        <taxon>Micromonosporales</taxon>
        <taxon>Micromonosporaceae</taxon>
        <taxon>Paractinoplanes</taxon>
    </lineage>
</organism>
<evidence type="ECO:0000256" key="1">
    <source>
        <dbReference type="SAM" id="SignalP"/>
    </source>
</evidence>
<comment type="caution">
    <text evidence="2">The sequence shown here is derived from an EMBL/GenBank/DDBJ whole genome shotgun (WGS) entry which is preliminary data.</text>
</comment>
<sequence>MRKFTKRSVAVVAAAVVAVGGGAAAYAAWSANATGSATASTGSSAPVEVTGSQVSQVLVPNNKANLVVTLRNPNNFLVKVKKVEITSITTSKSGCGNGNFAFTKPAITPINLAPVTTAGDTQAVTLTDVVSLIADPNNACQDAPLQINFKVDAESTDV</sequence>
<keyword evidence="1" id="KW-0732">Signal</keyword>
<gene>
    <name evidence="2" type="ORF">JIG36_44025</name>
</gene>
<dbReference type="EMBL" id="JAENHP010000026">
    <property type="protein sequence ID" value="MBM2622492.1"/>
    <property type="molecule type" value="Genomic_DNA"/>
</dbReference>
<protein>
    <submittedName>
        <fullName evidence="2">Uncharacterized protein</fullName>
    </submittedName>
</protein>
<keyword evidence="3" id="KW-1185">Reference proteome</keyword>